<evidence type="ECO:0000256" key="6">
    <source>
        <dbReference type="ARBA" id="ARBA00022723"/>
    </source>
</evidence>
<dbReference type="PANTHER" id="PTHR45955">
    <property type="entry name" value="PHOSPHOACETYLGLUCOSAMINE MUTASE"/>
    <property type="match status" value="1"/>
</dbReference>
<dbReference type="InterPro" id="IPR036900">
    <property type="entry name" value="A-D-PHexomutase_C_sf"/>
</dbReference>
<proteinExistence type="inferred from homology"/>
<comment type="pathway">
    <text evidence="3">Nucleotide-sugar biosynthesis; UDP-N-acetyl-alpha-D-glucosamine biosynthesis; N-acetyl-alpha-D-glucosamine 1-phosphate from alpha-D-glucosamine 6-phosphate (route I): step 2/2.</text>
</comment>
<evidence type="ECO:0000259" key="11">
    <source>
        <dbReference type="Pfam" id="PF00408"/>
    </source>
</evidence>
<comment type="catalytic activity">
    <reaction evidence="1">
        <text>N-acetyl-alpha-D-glucosamine 1-phosphate = N-acetyl-D-glucosamine 6-phosphate</text>
        <dbReference type="Rhea" id="RHEA:23804"/>
        <dbReference type="ChEBI" id="CHEBI:57513"/>
        <dbReference type="ChEBI" id="CHEBI:57776"/>
        <dbReference type="EC" id="5.4.2.3"/>
    </reaction>
</comment>
<evidence type="ECO:0000256" key="9">
    <source>
        <dbReference type="ARBA" id="ARBA00031926"/>
    </source>
</evidence>
<evidence type="ECO:0000259" key="13">
    <source>
        <dbReference type="Pfam" id="PF21404"/>
    </source>
</evidence>
<keyword evidence="8" id="KW-0413">Isomerase</keyword>
<evidence type="ECO:0000256" key="3">
    <source>
        <dbReference type="ARBA" id="ARBA00004865"/>
    </source>
</evidence>
<dbReference type="PANTHER" id="PTHR45955:SF1">
    <property type="entry name" value="PHOSPHOACETYLGLUCOSAMINE MUTASE"/>
    <property type="match status" value="1"/>
</dbReference>
<accession>A0AAU9J084</accession>
<name>A0AAU9J084_9CILI</name>
<keyword evidence="15" id="KW-1185">Reference proteome</keyword>
<evidence type="ECO:0000313" key="15">
    <source>
        <dbReference type="Proteomes" id="UP001162131"/>
    </source>
</evidence>
<dbReference type="SUPFAM" id="SSF53738">
    <property type="entry name" value="Phosphoglucomutase, first 3 domains"/>
    <property type="match status" value="4"/>
</dbReference>
<organism evidence="14 15">
    <name type="scientific">Blepharisma stoltei</name>
    <dbReference type="NCBI Taxonomy" id="1481888"/>
    <lineage>
        <taxon>Eukaryota</taxon>
        <taxon>Sar</taxon>
        <taxon>Alveolata</taxon>
        <taxon>Ciliophora</taxon>
        <taxon>Postciliodesmatophora</taxon>
        <taxon>Heterotrichea</taxon>
        <taxon>Heterotrichida</taxon>
        <taxon>Blepharismidae</taxon>
        <taxon>Blepharisma</taxon>
    </lineage>
</organism>
<dbReference type="EC" id="5.4.2.3" evidence="5"/>
<evidence type="ECO:0000256" key="2">
    <source>
        <dbReference type="ARBA" id="ARBA00001946"/>
    </source>
</evidence>
<gene>
    <name evidence="14" type="ORF">BSTOLATCC_MIC25471</name>
</gene>
<sequence>MEAILQKSLQIPSAQVYLPYGTAGFRTVAHNLPQACFRVGLLALLRSHELKKITGVMITASHNHIADNGIKMIDHNGEMVPIAWERAIEAFVNAQDFAEVLREKFSNPIQGDVFIGCDNRPSSPELLSCLQQAIEVAGGTAHNYGELTTPQLHWLVRRSNFSSKLPASAYIDYLNQASRLYTSLPQTYNYENDLIIDASGGVGANTLRLLNITGLNFQIVNTEPSLLNEGCGAEHAHKIRTCPRNVPVGLKCASLDGDADRLVYYKSAENLNVLGGERLTVLMCLALKKLLDEENVEGKVTVVTTGYSNSASLEYLEQRGIEIVLVATGVKYLHEAAKKAEISVYFEANGHGTIIASENKLASLKELNAEKLLAFLSLANEAVGDAVADLLLSEISMKILDFSLKQWEELYHDYPTTIIGVRSPIKEQIKTSENELEVVEPANLVNKIQEITHRLADQKVRVLLRPSGTEPIVRIFVEALSLDTCKAVANELREFII</sequence>
<dbReference type="InterPro" id="IPR005843">
    <property type="entry name" value="A-D-PHexomutase_C"/>
</dbReference>
<dbReference type="GO" id="GO:0004610">
    <property type="term" value="F:phosphoacetylglucosamine mutase activity"/>
    <property type="evidence" value="ECO:0007669"/>
    <property type="project" value="UniProtKB-EC"/>
</dbReference>
<dbReference type="Pfam" id="PF21404">
    <property type="entry name" value="AMG1_III"/>
    <property type="match status" value="1"/>
</dbReference>
<dbReference type="AlphaFoldDB" id="A0AAU9J084"/>
<dbReference type="FunFam" id="3.40.120.10:FF:000013">
    <property type="entry name" value="Phosphoacetylglucosamine mutase"/>
    <property type="match status" value="1"/>
</dbReference>
<evidence type="ECO:0000313" key="14">
    <source>
        <dbReference type="EMBL" id="CAG9320240.1"/>
    </source>
</evidence>
<evidence type="ECO:0000256" key="4">
    <source>
        <dbReference type="ARBA" id="ARBA00010231"/>
    </source>
</evidence>
<dbReference type="SUPFAM" id="SSF55957">
    <property type="entry name" value="Phosphoglucomutase, C-terminal domain"/>
    <property type="match status" value="1"/>
</dbReference>
<comment type="caution">
    <text evidence="14">The sequence shown here is derived from an EMBL/GenBank/DDBJ whole genome shotgun (WGS) entry which is preliminary data.</text>
</comment>
<evidence type="ECO:0000259" key="12">
    <source>
        <dbReference type="Pfam" id="PF02878"/>
    </source>
</evidence>
<evidence type="ECO:0000256" key="5">
    <source>
        <dbReference type="ARBA" id="ARBA00012731"/>
    </source>
</evidence>
<dbReference type="GO" id="GO:0005975">
    <property type="term" value="P:carbohydrate metabolic process"/>
    <property type="evidence" value="ECO:0007669"/>
    <property type="project" value="InterPro"/>
</dbReference>
<dbReference type="InterPro" id="IPR005844">
    <property type="entry name" value="A-D-PHexomutase_a/b/a-I"/>
</dbReference>
<dbReference type="GO" id="GO:0006048">
    <property type="term" value="P:UDP-N-acetylglucosamine biosynthetic process"/>
    <property type="evidence" value="ECO:0007669"/>
    <property type="project" value="TreeGrafter"/>
</dbReference>
<dbReference type="Gene3D" id="3.30.310.50">
    <property type="entry name" value="Alpha-D-phosphohexomutase, C-terminal domain"/>
    <property type="match status" value="1"/>
</dbReference>
<feature type="domain" description="Alpha-D-phosphohexomutase C-terminal" evidence="11">
    <location>
        <begin position="442"/>
        <end position="494"/>
    </location>
</feature>
<dbReference type="Pfam" id="PF02878">
    <property type="entry name" value="PGM_PMM_I"/>
    <property type="match status" value="1"/>
</dbReference>
<evidence type="ECO:0000256" key="1">
    <source>
        <dbReference type="ARBA" id="ARBA00000558"/>
    </source>
</evidence>
<keyword evidence="7" id="KW-0460">Magnesium</keyword>
<dbReference type="InterPro" id="IPR016055">
    <property type="entry name" value="A-D-PHexomutase_a/b/a-I/II/III"/>
</dbReference>
<reference evidence="14" key="1">
    <citation type="submission" date="2021-09" db="EMBL/GenBank/DDBJ databases">
        <authorList>
            <consortium name="AG Swart"/>
            <person name="Singh M."/>
            <person name="Singh A."/>
            <person name="Seah K."/>
            <person name="Emmerich C."/>
        </authorList>
    </citation>
    <scope>NUCLEOTIDE SEQUENCE</scope>
    <source>
        <strain evidence="14">ATCC30299</strain>
    </source>
</reference>
<comment type="cofactor">
    <cofactor evidence="2">
        <name>Mg(2+)</name>
        <dbReference type="ChEBI" id="CHEBI:18420"/>
    </cofactor>
</comment>
<comment type="similarity">
    <text evidence="4">Belongs to the phosphohexose mutase family.</text>
</comment>
<protein>
    <recommendedName>
        <fullName evidence="5">phosphoacetylglucosamine mutase</fullName>
        <ecNumber evidence="5">5.4.2.3</ecNumber>
    </recommendedName>
    <alternativeName>
        <fullName evidence="10">Acetylglucosamine phosphomutase</fullName>
    </alternativeName>
    <alternativeName>
        <fullName evidence="9">N-acetylglucosamine-phosphate mutase</fullName>
    </alternativeName>
</protein>
<dbReference type="Gene3D" id="3.40.120.10">
    <property type="entry name" value="Alpha-D-Glucose-1,6-Bisphosphate, subunit A, domain 3"/>
    <property type="match status" value="3"/>
</dbReference>
<dbReference type="InterPro" id="IPR049022">
    <property type="entry name" value="AMG1_III"/>
</dbReference>
<evidence type="ECO:0000256" key="7">
    <source>
        <dbReference type="ARBA" id="ARBA00022842"/>
    </source>
</evidence>
<evidence type="ECO:0000256" key="8">
    <source>
        <dbReference type="ARBA" id="ARBA00023235"/>
    </source>
</evidence>
<dbReference type="EMBL" id="CAJZBQ010000024">
    <property type="protein sequence ID" value="CAG9320240.1"/>
    <property type="molecule type" value="Genomic_DNA"/>
</dbReference>
<dbReference type="GO" id="GO:0046872">
    <property type="term" value="F:metal ion binding"/>
    <property type="evidence" value="ECO:0007669"/>
    <property type="project" value="UniProtKB-KW"/>
</dbReference>
<dbReference type="Proteomes" id="UP001162131">
    <property type="component" value="Unassembled WGS sequence"/>
</dbReference>
<feature type="domain" description="Phosphoacetylglucosamine mutase AMG1" evidence="13">
    <location>
        <begin position="276"/>
        <end position="399"/>
    </location>
</feature>
<evidence type="ECO:0000256" key="10">
    <source>
        <dbReference type="ARBA" id="ARBA00032065"/>
    </source>
</evidence>
<feature type="domain" description="Alpha-D-phosphohexomutase alpha/beta/alpha" evidence="12">
    <location>
        <begin position="49"/>
        <end position="98"/>
    </location>
</feature>
<keyword evidence="6" id="KW-0479">Metal-binding</keyword>
<dbReference type="Pfam" id="PF00408">
    <property type="entry name" value="PGM_PMM_IV"/>
    <property type="match status" value="1"/>
</dbReference>